<evidence type="ECO:0000256" key="3">
    <source>
        <dbReference type="SAM" id="SignalP"/>
    </source>
</evidence>
<gene>
    <name evidence="4" type="ORF">JZO76_01195</name>
</gene>
<protein>
    <submittedName>
        <fullName evidence="4">Uncharacterized protein</fullName>
    </submittedName>
</protein>
<dbReference type="Proteomes" id="UP000664256">
    <property type="component" value="Unassembled WGS sequence"/>
</dbReference>
<feature type="coiled-coil region" evidence="1">
    <location>
        <begin position="69"/>
        <end position="103"/>
    </location>
</feature>
<accession>A0ABS3H527</accession>
<evidence type="ECO:0000313" key="5">
    <source>
        <dbReference type="Proteomes" id="UP000664256"/>
    </source>
</evidence>
<feature type="chain" id="PRO_5047329524" evidence="3">
    <location>
        <begin position="22"/>
        <end position="423"/>
    </location>
</feature>
<feature type="region of interest" description="Disordered" evidence="2">
    <location>
        <begin position="320"/>
        <end position="382"/>
    </location>
</feature>
<evidence type="ECO:0000256" key="1">
    <source>
        <dbReference type="SAM" id="Coils"/>
    </source>
</evidence>
<evidence type="ECO:0000313" key="4">
    <source>
        <dbReference type="EMBL" id="MBO0448142.1"/>
    </source>
</evidence>
<keyword evidence="3" id="KW-0732">Signal</keyword>
<name>A0ABS3H527_9ENTE</name>
<dbReference type="RefSeq" id="WP_206902342.1">
    <property type="nucleotide sequence ID" value="NZ_JAFLVT010000001.1"/>
</dbReference>
<dbReference type="EMBL" id="JAFLVT010000001">
    <property type="protein sequence ID" value="MBO0448142.1"/>
    <property type="molecule type" value="Genomic_DNA"/>
</dbReference>
<feature type="signal peptide" evidence="3">
    <location>
        <begin position="1"/>
        <end position="21"/>
    </location>
</feature>
<feature type="compositionally biased region" description="Basic and acidic residues" evidence="2">
    <location>
        <begin position="322"/>
        <end position="353"/>
    </location>
</feature>
<organism evidence="4 5">
    <name type="scientific">Candidatus Enterococcus myersii</name>
    <dbReference type="NCBI Taxonomy" id="2815322"/>
    <lineage>
        <taxon>Bacteria</taxon>
        <taxon>Bacillati</taxon>
        <taxon>Bacillota</taxon>
        <taxon>Bacilli</taxon>
        <taxon>Lactobacillales</taxon>
        <taxon>Enterococcaceae</taxon>
        <taxon>Enterococcus</taxon>
    </lineage>
</organism>
<comment type="caution">
    <text evidence="4">The sequence shown here is derived from an EMBL/GenBank/DDBJ whole genome shotgun (WGS) entry which is preliminary data.</text>
</comment>
<proteinExistence type="predicted"/>
<keyword evidence="5" id="KW-1185">Reference proteome</keyword>
<reference evidence="4 5" key="1">
    <citation type="submission" date="2021-03" db="EMBL/GenBank/DDBJ databases">
        <title>Enterococcal diversity collection.</title>
        <authorList>
            <person name="Gilmore M.S."/>
            <person name="Schwartzman J."/>
            <person name="Van Tyne D."/>
            <person name="Martin M."/>
            <person name="Earl A.M."/>
            <person name="Manson A.L."/>
            <person name="Straub T."/>
            <person name="Salamzade R."/>
            <person name="Saavedra J."/>
            <person name="Lebreton F."/>
            <person name="Prichula J."/>
            <person name="Schaufler K."/>
            <person name="Gaca A."/>
            <person name="Sgardioli B."/>
            <person name="Wagenaar J."/>
            <person name="Strong T."/>
        </authorList>
    </citation>
    <scope>NUCLEOTIDE SEQUENCE [LARGE SCALE GENOMIC DNA]</scope>
    <source>
        <strain evidence="4 5">MJM12</strain>
    </source>
</reference>
<sequence>MKLKRDVIGVVLAFMSAGFVATGMNASAYQEVYDTQAKQEQKVQKAIASEFITPQDKNELKQTVVAFDEAKTKENRDSLQDKIKQQKKLLAKINSRLEINEAKTAAHEYNKIIDELGMLTKKSQEVFIEKADEQQVEVLATELAEITAPQKVKPVRQLAKKTAALAEKMSDNQTEMKNFVANLKADNQAAVALQKNKFLAKTDKNELGKLQKENEKYFKDADDLITLQSRREASNSLLFTLQDRAKDTEQDFSENEEVARKLIQAANELLAKGDLNPTEKTELNQVRTALNDALGLKNYQPGDLSSNYTALKTNYDSSYKVSNERKIEAKRQAEEAARKKAAERKAAQEKSAQEEDNNSANNEIPAPTPSAGGWHQAPPGYKFLKVESGKTYGQVKNPNNFRQITLAEAANYTPGHGNGSAKQ</sequence>
<keyword evidence="1" id="KW-0175">Coiled coil</keyword>
<evidence type="ECO:0000256" key="2">
    <source>
        <dbReference type="SAM" id="MobiDB-lite"/>
    </source>
</evidence>